<dbReference type="InterPro" id="IPR036259">
    <property type="entry name" value="MFS_trans_sf"/>
</dbReference>
<comment type="caution">
    <text evidence="9">The sequence shown here is derived from an EMBL/GenBank/DDBJ whole genome shotgun (WGS) entry which is preliminary data.</text>
</comment>
<name>A0A328VJJ1_9CHLR</name>
<dbReference type="Proteomes" id="UP000248706">
    <property type="component" value="Unassembled WGS sequence"/>
</dbReference>
<dbReference type="GO" id="GO:0005886">
    <property type="term" value="C:plasma membrane"/>
    <property type="evidence" value="ECO:0007669"/>
    <property type="project" value="UniProtKB-SubCell"/>
</dbReference>
<keyword evidence="10" id="KW-1185">Reference proteome</keyword>
<dbReference type="PROSITE" id="PS50850">
    <property type="entry name" value="MFS"/>
    <property type="match status" value="1"/>
</dbReference>
<evidence type="ECO:0000313" key="10">
    <source>
        <dbReference type="Proteomes" id="UP000248706"/>
    </source>
</evidence>
<evidence type="ECO:0000256" key="6">
    <source>
        <dbReference type="SAM" id="MobiDB-lite"/>
    </source>
</evidence>
<dbReference type="AlphaFoldDB" id="A0A328VJJ1"/>
<keyword evidence="2" id="KW-1003">Cell membrane</keyword>
<feature type="transmembrane region" description="Helical" evidence="7">
    <location>
        <begin position="235"/>
        <end position="259"/>
    </location>
</feature>
<dbReference type="EMBL" id="MCIF01000002">
    <property type="protein sequence ID" value="RAQ94425.1"/>
    <property type="molecule type" value="Genomic_DNA"/>
</dbReference>
<feature type="transmembrane region" description="Helical" evidence="7">
    <location>
        <begin position="397"/>
        <end position="419"/>
    </location>
</feature>
<dbReference type="SUPFAM" id="SSF103473">
    <property type="entry name" value="MFS general substrate transporter"/>
    <property type="match status" value="1"/>
</dbReference>
<feature type="transmembrane region" description="Helical" evidence="7">
    <location>
        <begin position="325"/>
        <end position="343"/>
    </location>
</feature>
<evidence type="ECO:0000256" key="4">
    <source>
        <dbReference type="ARBA" id="ARBA00022989"/>
    </source>
</evidence>
<dbReference type="InterPro" id="IPR020846">
    <property type="entry name" value="MFS_dom"/>
</dbReference>
<dbReference type="InterPro" id="IPR011701">
    <property type="entry name" value="MFS"/>
</dbReference>
<dbReference type="Pfam" id="PF07690">
    <property type="entry name" value="MFS_1"/>
    <property type="match status" value="1"/>
</dbReference>
<feature type="region of interest" description="Disordered" evidence="6">
    <location>
        <begin position="433"/>
        <end position="452"/>
    </location>
</feature>
<feature type="transmembrane region" description="Helical" evidence="7">
    <location>
        <begin position="12"/>
        <end position="35"/>
    </location>
</feature>
<dbReference type="Gene3D" id="1.20.1250.20">
    <property type="entry name" value="MFS general substrate transporter like domains"/>
    <property type="match status" value="1"/>
</dbReference>
<feature type="transmembrane region" description="Helical" evidence="7">
    <location>
        <begin position="47"/>
        <end position="71"/>
    </location>
</feature>
<evidence type="ECO:0000256" key="2">
    <source>
        <dbReference type="ARBA" id="ARBA00022475"/>
    </source>
</evidence>
<dbReference type="GO" id="GO:0022857">
    <property type="term" value="F:transmembrane transporter activity"/>
    <property type="evidence" value="ECO:0007669"/>
    <property type="project" value="InterPro"/>
</dbReference>
<evidence type="ECO:0000313" key="9">
    <source>
        <dbReference type="EMBL" id="RAQ94425.1"/>
    </source>
</evidence>
<feature type="transmembrane region" description="Helical" evidence="7">
    <location>
        <begin position="271"/>
        <end position="294"/>
    </location>
</feature>
<feature type="transmembrane region" description="Helical" evidence="7">
    <location>
        <begin position="301"/>
        <end position="319"/>
    </location>
</feature>
<dbReference type="RefSeq" id="WP_112426314.1">
    <property type="nucleotide sequence ID" value="NZ_MCIF01000002.1"/>
</dbReference>
<dbReference type="OrthoDB" id="9775268at2"/>
<keyword evidence="4 7" id="KW-1133">Transmembrane helix</keyword>
<evidence type="ECO:0000256" key="3">
    <source>
        <dbReference type="ARBA" id="ARBA00022692"/>
    </source>
</evidence>
<feature type="transmembrane region" description="Helical" evidence="7">
    <location>
        <begin position="159"/>
        <end position="177"/>
    </location>
</feature>
<comment type="subcellular location">
    <subcellularLocation>
        <location evidence="1">Cell membrane</location>
        <topology evidence="1">Multi-pass membrane protein</topology>
    </subcellularLocation>
</comment>
<sequence length="452" mass="47327">MKILVNRNFALLWLGQAISNLGDVILGAALVLWIANDLGRGRSWAPVAVSGVFIAEYAPVAIIGPLAGVFVDRWSRRLTMLRTDGLRLALTGCLAWALSPTVPFFGEVEPSPGWQLGAVYTVVLLDQSCGQFFNPARLALIGDIVGPEDLARATSLSQATMGLSVIVGPAIGSLLVFNFGIQWAVIADALSFAVSFLTIAMIRAPVEKRLEGDHNISFSQEFRAGLHVLLGSRGLLAVLLASLLSMSAFGALNALAIFFVTDNLHAQPNLYGPLGTVLGLGAIAGALIAGLIANRLGLARLLWGATFALGLTTLLLARMTSVGPAFALIFLVGATWIAVNVAVEPLVLRLTAREFVGRVTAVLTPAGSLASVLSAALAGSLVSTVLHGFRGNVLGLAFGPVDTFFCGIGALVLLGSVAVRLLMHEVHFLDEEPKPETPTLLSPSDQAKAPDS</sequence>
<organism evidence="9 10">
    <name type="scientific">Thermogemmatispora tikiterensis</name>
    <dbReference type="NCBI Taxonomy" id="1825093"/>
    <lineage>
        <taxon>Bacteria</taxon>
        <taxon>Bacillati</taxon>
        <taxon>Chloroflexota</taxon>
        <taxon>Ktedonobacteria</taxon>
        <taxon>Thermogemmatisporales</taxon>
        <taxon>Thermogemmatisporaceae</taxon>
        <taxon>Thermogemmatispora</taxon>
    </lineage>
</organism>
<accession>A0A328VJJ1</accession>
<evidence type="ECO:0000256" key="1">
    <source>
        <dbReference type="ARBA" id="ARBA00004651"/>
    </source>
</evidence>
<feature type="transmembrane region" description="Helical" evidence="7">
    <location>
        <begin position="355"/>
        <end position="377"/>
    </location>
</feature>
<feature type="transmembrane region" description="Helical" evidence="7">
    <location>
        <begin position="183"/>
        <end position="202"/>
    </location>
</feature>
<proteinExistence type="predicted"/>
<protein>
    <recommendedName>
        <fullName evidence="8">Major facilitator superfamily (MFS) profile domain-containing protein</fullName>
    </recommendedName>
</protein>
<evidence type="ECO:0000256" key="5">
    <source>
        <dbReference type="ARBA" id="ARBA00023136"/>
    </source>
</evidence>
<dbReference type="CDD" id="cd06173">
    <property type="entry name" value="MFS_MefA_like"/>
    <property type="match status" value="1"/>
</dbReference>
<feature type="domain" description="Major facilitator superfamily (MFS) profile" evidence="8">
    <location>
        <begin position="8"/>
        <end position="427"/>
    </location>
</feature>
<keyword evidence="3 7" id="KW-0812">Transmembrane</keyword>
<keyword evidence="5 7" id="KW-0472">Membrane</keyword>
<evidence type="ECO:0000259" key="8">
    <source>
        <dbReference type="PROSITE" id="PS50850"/>
    </source>
</evidence>
<evidence type="ECO:0000256" key="7">
    <source>
        <dbReference type="SAM" id="Phobius"/>
    </source>
</evidence>
<reference evidence="9 10" key="1">
    <citation type="submission" date="2016-08" db="EMBL/GenBank/DDBJ databases">
        <title>Analysis of Carbohydrate Active Enzymes in Thermogemmatispora T81 Reveals Carbohydrate Degradation Ability.</title>
        <authorList>
            <person name="Tomazini A."/>
            <person name="Lal S."/>
            <person name="Stott M."/>
            <person name="Henrissat B."/>
            <person name="Polikarpov I."/>
            <person name="Sparling R."/>
            <person name="Levin D.B."/>
        </authorList>
    </citation>
    <scope>NUCLEOTIDE SEQUENCE [LARGE SCALE GENOMIC DNA]</scope>
    <source>
        <strain evidence="9 10">T81</strain>
    </source>
</reference>
<gene>
    <name evidence="9" type="ORF">A4R35_02695</name>
</gene>
<dbReference type="PANTHER" id="PTHR23513:SF6">
    <property type="entry name" value="MAJOR FACILITATOR SUPERFAMILY ASSOCIATED DOMAIN-CONTAINING PROTEIN"/>
    <property type="match status" value="1"/>
</dbReference>
<dbReference type="PANTHER" id="PTHR23513">
    <property type="entry name" value="INTEGRAL MEMBRANE EFFLUX PROTEIN-RELATED"/>
    <property type="match status" value="1"/>
</dbReference>